<dbReference type="Proteomes" id="UP000034543">
    <property type="component" value="Unassembled WGS sequence"/>
</dbReference>
<name>A0A0G1FGR5_9BACT</name>
<accession>A0A0G1FGR5</accession>
<comment type="caution">
    <text evidence="1">The sequence shown here is derived from an EMBL/GenBank/DDBJ whole genome shotgun (WGS) entry which is preliminary data.</text>
</comment>
<dbReference type="AlphaFoldDB" id="A0A0G1FGR5"/>
<proteinExistence type="predicted"/>
<evidence type="ECO:0000313" key="1">
    <source>
        <dbReference type="EMBL" id="KKS86038.1"/>
    </source>
</evidence>
<reference evidence="1 2" key="1">
    <citation type="journal article" date="2015" name="Nature">
        <title>rRNA introns, odd ribosomes, and small enigmatic genomes across a large radiation of phyla.</title>
        <authorList>
            <person name="Brown C.T."/>
            <person name="Hug L.A."/>
            <person name="Thomas B.C."/>
            <person name="Sharon I."/>
            <person name="Castelle C.J."/>
            <person name="Singh A."/>
            <person name="Wilkins M.J."/>
            <person name="Williams K.H."/>
            <person name="Banfield J.F."/>
        </authorList>
    </citation>
    <scope>NUCLEOTIDE SEQUENCE [LARGE SCALE GENOMIC DNA]</scope>
</reference>
<organism evidence="1 2">
    <name type="scientific">Candidatus Gottesmanbacteria bacterium GW2011_GWA1_43_11</name>
    <dbReference type="NCBI Taxonomy" id="1618436"/>
    <lineage>
        <taxon>Bacteria</taxon>
        <taxon>Candidatus Gottesmaniibacteriota</taxon>
    </lineage>
</organism>
<gene>
    <name evidence="1" type="ORF">UV59_C0003G0033</name>
</gene>
<sequence>MLSEAKSAFGGKQVGSVEIPQEVSRSEILLRRTFLQVFKRGGEFRKSSARA</sequence>
<dbReference type="EMBL" id="LCFB01000003">
    <property type="protein sequence ID" value="KKS86038.1"/>
    <property type="molecule type" value="Genomic_DNA"/>
</dbReference>
<evidence type="ECO:0000313" key="2">
    <source>
        <dbReference type="Proteomes" id="UP000034543"/>
    </source>
</evidence>
<protein>
    <submittedName>
        <fullName evidence="1">Uncharacterized protein</fullName>
    </submittedName>
</protein>